<keyword evidence="7" id="KW-0460">Magnesium</keyword>
<dbReference type="GO" id="GO:0008253">
    <property type="term" value="F:5'-nucleotidase activity"/>
    <property type="evidence" value="ECO:0007669"/>
    <property type="project" value="UniProtKB-EC"/>
</dbReference>
<dbReference type="NCBIfam" id="TIGR01544">
    <property type="entry name" value="HAD-SF-IE"/>
    <property type="match status" value="1"/>
</dbReference>
<dbReference type="PANTHER" id="PTHR13045">
    <property type="entry name" value="5'-NUCLEOTIDASE"/>
    <property type="match status" value="1"/>
</dbReference>
<sequence>MSDQFAFLKSQPFIRIKNEDAVKAKISSIHAKGTSSLHVISDFDMTMTKFWHNGARSPSTHAVLTRSHRVSDEFRKKTDELYKKYYPMEISTTLSFEEKYKAMEEWWTLAHERITHLKLSRADLHDIVAKTEAPVVFRDGVFDVVKVCHQLDMPFLVFSAGIYDVIKEILEQNSLKLPNVHIVSNRMKFDAQDVCVGFEDPLIHTFNKNESGVHGAPYQAAIESRPNVILMGDSLGDLNMKDGVAHDTSLTIGFLNHDTDTYLQKYLDAFDVVVLDDSPMAFVAEFLRMLK</sequence>
<dbReference type="InterPro" id="IPR036412">
    <property type="entry name" value="HAD-like_sf"/>
</dbReference>
<dbReference type="Pfam" id="PF05822">
    <property type="entry name" value="UMPH-1"/>
    <property type="match status" value="1"/>
</dbReference>
<keyword evidence="4" id="KW-0479">Metal-binding</keyword>
<evidence type="ECO:0000256" key="2">
    <source>
        <dbReference type="ARBA" id="ARBA00008389"/>
    </source>
</evidence>
<evidence type="ECO:0000256" key="6">
    <source>
        <dbReference type="ARBA" id="ARBA00022801"/>
    </source>
</evidence>
<evidence type="ECO:0000256" key="7">
    <source>
        <dbReference type="ARBA" id="ARBA00022842"/>
    </source>
</evidence>
<evidence type="ECO:0000256" key="3">
    <source>
        <dbReference type="ARBA" id="ARBA00012643"/>
    </source>
</evidence>
<proteinExistence type="inferred from homology"/>
<dbReference type="Proteomes" id="UP000193642">
    <property type="component" value="Unassembled WGS sequence"/>
</dbReference>
<dbReference type="AlphaFoldDB" id="A0A1Y2BPT1"/>
<keyword evidence="6 9" id="KW-0378">Hydrolase</keyword>
<dbReference type="SFLD" id="SFLDS00003">
    <property type="entry name" value="Haloacid_Dehalogenase"/>
    <property type="match status" value="1"/>
</dbReference>
<dbReference type="EC" id="3.1.3.5" evidence="3"/>
<dbReference type="SFLD" id="SFLDG01128">
    <property type="entry name" value="C1.4:_5'-Nucleotidase_Like"/>
    <property type="match status" value="1"/>
</dbReference>
<evidence type="ECO:0000256" key="8">
    <source>
        <dbReference type="ARBA" id="ARBA00023080"/>
    </source>
</evidence>
<dbReference type="Gene3D" id="1.10.150.340">
    <property type="entry name" value="Pyrimidine 5'-nucleotidase (UMPH-1), N-terminal domain"/>
    <property type="match status" value="1"/>
</dbReference>
<dbReference type="EMBL" id="MCGO01000054">
    <property type="protein sequence ID" value="ORY36751.1"/>
    <property type="molecule type" value="Genomic_DNA"/>
</dbReference>
<dbReference type="SUPFAM" id="SSF56784">
    <property type="entry name" value="HAD-like"/>
    <property type="match status" value="1"/>
</dbReference>
<evidence type="ECO:0000256" key="5">
    <source>
        <dbReference type="ARBA" id="ARBA00022741"/>
    </source>
</evidence>
<dbReference type="GO" id="GO:0000166">
    <property type="term" value="F:nucleotide binding"/>
    <property type="evidence" value="ECO:0007669"/>
    <property type="project" value="UniProtKB-KW"/>
</dbReference>
<accession>A0A1Y2BPT1</accession>
<dbReference type="OrthoDB" id="10014216at2759"/>
<evidence type="ECO:0000313" key="10">
    <source>
        <dbReference type="Proteomes" id="UP000193642"/>
    </source>
</evidence>
<keyword evidence="8" id="KW-0546">Nucleotide metabolism</keyword>
<comment type="catalytic activity">
    <reaction evidence="1">
        <text>a ribonucleoside 5'-phosphate + H2O = a ribonucleoside + phosphate</text>
        <dbReference type="Rhea" id="RHEA:12484"/>
        <dbReference type="ChEBI" id="CHEBI:15377"/>
        <dbReference type="ChEBI" id="CHEBI:18254"/>
        <dbReference type="ChEBI" id="CHEBI:43474"/>
        <dbReference type="ChEBI" id="CHEBI:58043"/>
        <dbReference type="EC" id="3.1.3.5"/>
    </reaction>
</comment>
<evidence type="ECO:0000256" key="4">
    <source>
        <dbReference type="ARBA" id="ARBA00022723"/>
    </source>
</evidence>
<organism evidence="9 10">
    <name type="scientific">Rhizoclosmatium globosum</name>
    <dbReference type="NCBI Taxonomy" id="329046"/>
    <lineage>
        <taxon>Eukaryota</taxon>
        <taxon>Fungi</taxon>
        <taxon>Fungi incertae sedis</taxon>
        <taxon>Chytridiomycota</taxon>
        <taxon>Chytridiomycota incertae sedis</taxon>
        <taxon>Chytridiomycetes</taxon>
        <taxon>Chytridiales</taxon>
        <taxon>Chytriomycetaceae</taxon>
        <taxon>Rhizoclosmatium</taxon>
    </lineage>
</organism>
<gene>
    <name evidence="9" type="ORF">BCR33DRAFT_721960</name>
</gene>
<dbReference type="GO" id="GO:0009117">
    <property type="term" value="P:nucleotide metabolic process"/>
    <property type="evidence" value="ECO:0007669"/>
    <property type="project" value="UniProtKB-KW"/>
</dbReference>
<dbReference type="FunFam" id="1.10.150.340:FF:000001">
    <property type="entry name" value="Cytosolic 5-nucleotidase 3-like"/>
    <property type="match status" value="1"/>
</dbReference>
<dbReference type="InterPro" id="IPR023214">
    <property type="entry name" value="HAD_sf"/>
</dbReference>
<comment type="caution">
    <text evidence="9">The sequence shown here is derived from an EMBL/GenBank/DDBJ whole genome shotgun (WGS) entry which is preliminary data.</text>
</comment>
<name>A0A1Y2BPT1_9FUNG</name>
<keyword evidence="10" id="KW-1185">Reference proteome</keyword>
<dbReference type="GO" id="GO:0005737">
    <property type="term" value="C:cytoplasm"/>
    <property type="evidence" value="ECO:0007669"/>
    <property type="project" value="InterPro"/>
</dbReference>
<dbReference type="Gene3D" id="3.40.50.1000">
    <property type="entry name" value="HAD superfamily/HAD-like"/>
    <property type="match status" value="1"/>
</dbReference>
<comment type="similarity">
    <text evidence="2">Belongs to the pyrimidine 5'-nucleotidase family.</text>
</comment>
<evidence type="ECO:0000313" key="9">
    <source>
        <dbReference type="EMBL" id="ORY36751.1"/>
    </source>
</evidence>
<dbReference type="GO" id="GO:0000287">
    <property type="term" value="F:magnesium ion binding"/>
    <property type="evidence" value="ECO:0007669"/>
    <property type="project" value="InterPro"/>
</dbReference>
<dbReference type="InterPro" id="IPR006434">
    <property type="entry name" value="Pyrimidine_nucleotidase_eu"/>
</dbReference>
<protein>
    <recommendedName>
        <fullName evidence="3">5'-nucleotidase</fullName>
        <ecNumber evidence="3">3.1.3.5</ecNumber>
    </recommendedName>
</protein>
<reference evidence="9 10" key="1">
    <citation type="submission" date="2016-07" db="EMBL/GenBank/DDBJ databases">
        <title>Pervasive Adenine N6-methylation of Active Genes in Fungi.</title>
        <authorList>
            <consortium name="DOE Joint Genome Institute"/>
            <person name="Mondo S.J."/>
            <person name="Dannebaum R.O."/>
            <person name="Kuo R.C."/>
            <person name="Labutti K."/>
            <person name="Haridas S."/>
            <person name="Kuo A."/>
            <person name="Salamov A."/>
            <person name="Ahrendt S.R."/>
            <person name="Lipzen A."/>
            <person name="Sullivan W."/>
            <person name="Andreopoulos W.B."/>
            <person name="Clum A."/>
            <person name="Lindquist E."/>
            <person name="Daum C."/>
            <person name="Ramamoorthy G.K."/>
            <person name="Gryganskyi A."/>
            <person name="Culley D."/>
            <person name="Magnuson J.K."/>
            <person name="James T.Y."/>
            <person name="O'Malley M.A."/>
            <person name="Stajich J.E."/>
            <person name="Spatafora J.W."/>
            <person name="Visel A."/>
            <person name="Grigoriev I.V."/>
        </authorList>
    </citation>
    <scope>NUCLEOTIDE SEQUENCE [LARGE SCALE GENOMIC DNA]</scope>
    <source>
        <strain evidence="9 10">JEL800</strain>
    </source>
</reference>
<evidence type="ECO:0000256" key="1">
    <source>
        <dbReference type="ARBA" id="ARBA00000815"/>
    </source>
</evidence>
<dbReference type="PANTHER" id="PTHR13045:SF0">
    <property type="entry name" value="7-METHYLGUANOSINE PHOSPHATE-SPECIFIC 5'-NUCLEOTIDASE"/>
    <property type="match status" value="1"/>
</dbReference>
<dbReference type="STRING" id="329046.A0A1Y2BPT1"/>
<keyword evidence="5" id="KW-0547">Nucleotide-binding</keyword>